<keyword evidence="3" id="KW-1185">Reference proteome</keyword>
<sequence length="158" mass="18203">FRKGEDEEPLEYVPHPDPQTYLAPDGTHWTNVVPPDGRRKVINKWATCPGVQGIRKVVSAAENCKSVLDVFKLMVDDSIIDDMLKRTDKNARKILQDCNEANPDREPQEWKFTDQLKIQAFMGQILLAGVHGMRKISTKKIWRSDPKYKNQYFCSNNV</sequence>
<dbReference type="Proteomes" id="UP000708208">
    <property type="component" value="Unassembled WGS sequence"/>
</dbReference>
<dbReference type="EMBL" id="CAJVCH010547847">
    <property type="protein sequence ID" value="CAG7828530.1"/>
    <property type="molecule type" value="Genomic_DNA"/>
</dbReference>
<organism evidence="2 3">
    <name type="scientific">Allacma fusca</name>
    <dbReference type="NCBI Taxonomy" id="39272"/>
    <lineage>
        <taxon>Eukaryota</taxon>
        <taxon>Metazoa</taxon>
        <taxon>Ecdysozoa</taxon>
        <taxon>Arthropoda</taxon>
        <taxon>Hexapoda</taxon>
        <taxon>Collembola</taxon>
        <taxon>Symphypleona</taxon>
        <taxon>Sminthuridae</taxon>
        <taxon>Allacma</taxon>
    </lineage>
</organism>
<reference evidence="2" key="1">
    <citation type="submission" date="2021-06" db="EMBL/GenBank/DDBJ databases">
        <authorList>
            <person name="Hodson N. C."/>
            <person name="Mongue J. A."/>
            <person name="Jaron S. K."/>
        </authorList>
    </citation>
    <scope>NUCLEOTIDE SEQUENCE</scope>
</reference>
<evidence type="ECO:0000259" key="1">
    <source>
        <dbReference type="Pfam" id="PF13843"/>
    </source>
</evidence>
<name>A0A8J2LUU3_9HEXA</name>
<comment type="caution">
    <text evidence="2">The sequence shown here is derived from an EMBL/GenBank/DDBJ whole genome shotgun (WGS) entry which is preliminary data.</text>
</comment>
<dbReference type="Pfam" id="PF13843">
    <property type="entry name" value="DDE_Tnp_1_7"/>
    <property type="match status" value="1"/>
</dbReference>
<protein>
    <recommendedName>
        <fullName evidence="1">PiggyBac transposable element-derived protein domain-containing protein</fullName>
    </recommendedName>
</protein>
<gene>
    <name evidence="2" type="ORF">AFUS01_LOCUS38452</name>
</gene>
<dbReference type="OrthoDB" id="6782332at2759"/>
<evidence type="ECO:0000313" key="3">
    <source>
        <dbReference type="Proteomes" id="UP000708208"/>
    </source>
</evidence>
<evidence type="ECO:0000313" key="2">
    <source>
        <dbReference type="EMBL" id="CAG7828530.1"/>
    </source>
</evidence>
<feature type="domain" description="PiggyBac transposable element-derived protein" evidence="1">
    <location>
        <begin position="69"/>
        <end position="153"/>
    </location>
</feature>
<accession>A0A8J2LUU3</accession>
<dbReference type="InterPro" id="IPR029526">
    <property type="entry name" value="PGBD"/>
</dbReference>
<dbReference type="AlphaFoldDB" id="A0A8J2LUU3"/>
<feature type="non-terminal residue" evidence="2">
    <location>
        <position position="1"/>
    </location>
</feature>
<proteinExistence type="predicted"/>